<evidence type="ECO:0000313" key="4">
    <source>
        <dbReference type="Proteomes" id="UP001063166"/>
    </source>
</evidence>
<dbReference type="PROSITE" id="PS50181">
    <property type="entry name" value="FBOX"/>
    <property type="match status" value="1"/>
</dbReference>
<dbReference type="InterPro" id="IPR001810">
    <property type="entry name" value="F-box_dom"/>
</dbReference>
<feature type="domain" description="F-box" evidence="2">
    <location>
        <begin position="96"/>
        <end position="145"/>
    </location>
</feature>
<reference evidence="3" key="1">
    <citation type="submission" date="2022-07" db="EMBL/GenBank/DDBJ databases">
        <title>The genome of Lyophyllum shimeji provides insight into the initial evolution of ectomycorrhizal fungal genome.</title>
        <authorList>
            <person name="Kobayashi Y."/>
            <person name="Shibata T."/>
            <person name="Hirakawa H."/>
            <person name="Shigenobu S."/>
            <person name="Nishiyama T."/>
            <person name="Yamada A."/>
            <person name="Hasebe M."/>
            <person name="Kawaguchi M."/>
        </authorList>
    </citation>
    <scope>NUCLEOTIDE SEQUENCE</scope>
    <source>
        <strain evidence="3">AT787</strain>
    </source>
</reference>
<name>A0A9P3PY65_LYOSH</name>
<sequence>MLHDRATTQVPSCDSGNSSTVFDLLHHAAGACDRQPSSTLRDLPFYKLDDLSSVLKLPGQTRVDRDFETFFNRHACHVFWQHRRKHSRWGKHVEDLSRFLDSPREILFEILGHLHPMDLYLLALANKWFRAIVMSRSSAWLWDVVFLRHAEIPSPPNDVPQPKWADVIFGRIECTECGYVEVEWDSMLAKRQLCQGCRFSLIQEKVYSELDLLERSDPAVEPNAFQEFQLHLKPQLDLQYIADRVVVYRSMVYWGNRVELAQKCLQYFKTHSLTKDFVGNVLTQHRLLDEWADRQARRMDDEFETRRKYFSSLRERVVAELVRRLKPLGYTESDVREFFGRPSETLSDLTLIAATFSSFLAPGKNTLKQPVKFIRSNWPAVKATLEPMILPIKECRVTREREELIDYRAETILHVLQDHAALTPDDPVWDILPSLHDLHSYEPFRSMARLPSDVHLDPESIIQELIAFIERWPPRTTEELAAICPSNFQIPACHSRRPGTCSLEAASCVFSCVACAAAASSSSRWCLIGWSAVIAHKTCPRRVLYNPFQVSEPGCDAAMALLDELGLDPCTTLPSQLDEHGEHFACLNCPATDGLRTALTWRQCILHFVETHAGGTRPPPSWKTMTPEEVAASPALRTEKDDPVDEDDFAFSDELL</sequence>
<dbReference type="Proteomes" id="UP001063166">
    <property type="component" value="Unassembled WGS sequence"/>
</dbReference>
<evidence type="ECO:0000256" key="1">
    <source>
        <dbReference type="SAM" id="MobiDB-lite"/>
    </source>
</evidence>
<dbReference type="AlphaFoldDB" id="A0A9P3PY65"/>
<feature type="compositionally biased region" description="Acidic residues" evidence="1">
    <location>
        <begin position="642"/>
        <end position="656"/>
    </location>
</feature>
<gene>
    <name evidence="3" type="ORF">LshimejAT787_1402730</name>
</gene>
<keyword evidence="4" id="KW-1185">Reference proteome</keyword>
<dbReference type="EMBL" id="BRPK01000014">
    <property type="protein sequence ID" value="GLB43761.1"/>
    <property type="molecule type" value="Genomic_DNA"/>
</dbReference>
<evidence type="ECO:0000313" key="3">
    <source>
        <dbReference type="EMBL" id="GLB43761.1"/>
    </source>
</evidence>
<dbReference type="OrthoDB" id="2823912at2759"/>
<organism evidence="3 4">
    <name type="scientific">Lyophyllum shimeji</name>
    <name type="common">Hon-shimeji</name>
    <name type="synonym">Tricholoma shimeji</name>
    <dbReference type="NCBI Taxonomy" id="47721"/>
    <lineage>
        <taxon>Eukaryota</taxon>
        <taxon>Fungi</taxon>
        <taxon>Dikarya</taxon>
        <taxon>Basidiomycota</taxon>
        <taxon>Agaricomycotina</taxon>
        <taxon>Agaricomycetes</taxon>
        <taxon>Agaricomycetidae</taxon>
        <taxon>Agaricales</taxon>
        <taxon>Tricholomatineae</taxon>
        <taxon>Lyophyllaceae</taxon>
        <taxon>Lyophyllum</taxon>
    </lineage>
</organism>
<dbReference type="CDD" id="cd09917">
    <property type="entry name" value="F-box_SF"/>
    <property type="match status" value="1"/>
</dbReference>
<comment type="caution">
    <text evidence="3">The sequence shown here is derived from an EMBL/GenBank/DDBJ whole genome shotgun (WGS) entry which is preliminary data.</text>
</comment>
<accession>A0A9P3PY65</accession>
<proteinExistence type="predicted"/>
<dbReference type="SUPFAM" id="SSF81383">
    <property type="entry name" value="F-box domain"/>
    <property type="match status" value="1"/>
</dbReference>
<evidence type="ECO:0000259" key="2">
    <source>
        <dbReference type="PROSITE" id="PS50181"/>
    </source>
</evidence>
<feature type="region of interest" description="Disordered" evidence="1">
    <location>
        <begin position="633"/>
        <end position="656"/>
    </location>
</feature>
<protein>
    <recommendedName>
        <fullName evidence="2">F-box domain-containing protein</fullName>
    </recommendedName>
</protein>
<dbReference type="InterPro" id="IPR036047">
    <property type="entry name" value="F-box-like_dom_sf"/>
</dbReference>